<gene>
    <name evidence="8" type="ORF">GRI58_06310</name>
</gene>
<dbReference type="RefSeq" id="WP_160752742.1">
    <property type="nucleotide sequence ID" value="NZ_WTYA01000004.1"/>
</dbReference>
<dbReference type="AlphaFoldDB" id="A0A845AFN1"/>
<dbReference type="InterPro" id="IPR032816">
    <property type="entry name" value="VTT_dom"/>
</dbReference>
<keyword evidence="5 6" id="KW-0472">Membrane</keyword>
<proteinExistence type="predicted"/>
<dbReference type="Pfam" id="PF09335">
    <property type="entry name" value="VTT_dom"/>
    <property type="match status" value="1"/>
</dbReference>
<keyword evidence="2" id="KW-1003">Cell membrane</keyword>
<evidence type="ECO:0000256" key="3">
    <source>
        <dbReference type="ARBA" id="ARBA00022692"/>
    </source>
</evidence>
<protein>
    <submittedName>
        <fullName evidence="8">DedA family protein</fullName>
    </submittedName>
</protein>
<dbReference type="GO" id="GO:0005886">
    <property type="term" value="C:plasma membrane"/>
    <property type="evidence" value="ECO:0007669"/>
    <property type="project" value="UniProtKB-SubCell"/>
</dbReference>
<keyword evidence="3 6" id="KW-0812">Transmembrane</keyword>
<dbReference type="Proteomes" id="UP000439780">
    <property type="component" value="Unassembled WGS sequence"/>
</dbReference>
<dbReference type="InterPro" id="IPR051311">
    <property type="entry name" value="DedA_domain"/>
</dbReference>
<feature type="domain" description="VTT" evidence="7">
    <location>
        <begin position="38"/>
        <end position="156"/>
    </location>
</feature>
<evidence type="ECO:0000256" key="5">
    <source>
        <dbReference type="ARBA" id="ARBA00023136"/>
    </source>
</evidence>
<sequence length="201" mass="22683">MDAAIASLVAQLGMIGIFVLMAAENIFPPMPSEAIMGSAALAIHHGTMQFWPVLIVGTIGTVAGNYFWFRIGQKWGYERLEPFVARWGRWLTLEWQDIEKASNFFRKHGHWVVLVSRTAPFMRTMISLPAGLAYMNTWVFLLFTAIGAAIWNAILLLGTQWLIGRFGNSGNIISYLLIAVTVLAVAGYIWRFFTWKPRAER</sequence>
<evidence type="ECO:0000256" key="2">
    <source>
        <dbReference type="ARBA" id="ARBA00022475"/>
    </source>
</evidence>
<dbReference type="OrthoDB" id="9813426at2"/>
<accession>A0A845AFN1</accession>
<evidence type="ECO:0000256" key="6">
    <source>
        <dbReference type="SAM" id="Phobius"/>
    </source>
</evidence>
<reference evidence="8 9" key="1">
    <citation type="submission" date="2019-12" db="EMBL/GenBank/DDBJ databases">
        <title>Genomic-based taxomic classification of the family Erythrobacteraceae.</title>
        <authorList>
            <person name="Xu L."/>
        </authorList>
    </citation>
    <scope>NUCLEOTIDE SEQUENCE [LARGE SCALE GENOMIC DNA]</scope>
    <source>
        <strain evidence="8 9">KEMB 9005-328</strain>
    </source>
</reference>
<evidence type="ECO:0000313" key="9">
    <source>
        <dbReference type="Proteomes" id="UP000439780"/>
    </source>
</evidence>
<evidence type="ECO:0000256" key="1">
    <source>
        <dbReference type="ARBA" id="ARBA00004651"/>
    </source>
</evidence>
<name>A0A845AFN1_9SPHN</name>
<feature type="transmembrane region" description="Helical" evidence="6">
    <location>
        <begin position="132"/>
        <end position="152"/>
    </location>
</feature>
<keyword evidence="4 6" id="KW-1133">Transmembrane helix</keyword>
<comment type="caution">
    <text evidence="8">The sequence shown here is derived from an EMBL/GenBank/DDBJ whole genome shotgun (WGS) entry which is preliminary data.</text>
</comment>
<evidence type="ECO:0000313" key="8">
    <source>
        <dbReference type="EMBL" id="MXP28434.1"/>
    </source>
</evidence>
<evidence type="ECO:0000259" key="7">
    <source>
        <dbReference type="Pfam" id="PF09335"/>
    </source>
</evidence>
<dbReference type="EMBL" id="WTYA01000004">
    <property type="protein sequence ID" value="MXP28434.1"/>
    <property type="molecule type" value="Genomic_DNA"/>
</dbReference>
<comment type="subcellular location">
    <subcellularLocation>
        <location evidence="1">Cell membrane</location>
        <topology evidence="1">Multi-pass membrane protein</topology>
    </subcellularLocation>
</comment>
<dbReference type="PANTHER" id="PTHR42709:SF6">
    <property type="entry name" value="UNDECAPRENYL PHOSPHATE TRANSPORTER A"/>
    <property type="match status" value="1"/>
</dbReference>
<feature type="transmembrane region" description="Helical" evidence="6">
    <location>
        <begin position="50"/>
        <end position="69"/>
    </location>
</feature>
<organism evidence="8 9">
    <name type="scientific">Qipengyuania algicida</name>
    <dbReference type="NCBI Taxonomy" id="1836209"/>
    <lineage>
        <taxon>Bacteria</taxon>
        <taxon>Pseudomonadati</taxon>
        <taxon>Pseudomonadota</taxon>
        <taxon>Alphaproteobacteria</taxon>
        <taxon>Sphingomonadales</taxon>
        <taxon>Erythrobacteraceae</taxon>
        <taxon>Qipengyuania</taxon>
    </lineage>
</organism>
<feature type="transmembrane region" description="Helical" evidence="6">
    <location>
        <begin position="172"/>
        <end position="193"/>
    </location>
</feature>
<keyword evidence="9" id="KW-1185">Reference proteome</keyword>
<evidence type="ECO:0000256" key="4">
    <source>
        <dbReference type="ARBA" id="ARBA00022989"/>
    </source>
</evidence>
<dbReference type="PANTHER" id="PTHR42709">
    <property type="entry name" value="ALKALINE PHOSPHATASE LIKE PROTEIN"/>
    <property type="match status" value="1"/>
</dbReference>